<evidence type="ECO:0000313" key="12">
    <source>
        <dbReference type="Proteomes" id="UP000824998"/>
    </source>
</evidence>
<dbReference type="AlphaFoldDB" id="A0A9P7YT36"/>
<dbReference type="GO" id="GO:0005524">
    <property type="term" value="F:ATP binding"/>
    <property type="evidence" value="ECO:0007669"/>
    <property type="project" value="UniProtKB-KW"/>
</dbReference>
<keyword evidence="5 11" id="KW-0418">Kinase</keyword>
<dbReference type="Proteomes" id="UP000824998">
    <property type="component" value="Unassembled WGS sequence"/>
</dbReference>
<evidence type="ECO:0000256" key="4">
    <source>
        <dbReference type="ARBA" id="ARBA00022741"/>
    </source>
</evidence>
<evidence type="ECO:0000256" key="9">
    <source>
        <dbReference type="SAM" id="MobiDB-lite"/>
    </source>
</evidence>
<keyword evidence="2" id="KW-0723">Serine/threonine-protein kinase</keyword>
<dbReference type="PROSITE" id="PS50011">
    <property type="entry name" value="PROTEIN_KINASE_DOM"/>
    <property type="match status" value="1"/>
</dbReference>
<dbReference type="InterPro" id="IPR011009">
    <property type="entry name" value="Kinase-like_dom_sf"/>
</dbReference>
<evidence type="ECO:0000256" key="6">
    <source>
        <dbReference type="ARBA" id="ARBA00022840"/>
    </source>
</evidence>
<keyword evidence="3" id="KW-0808">Transferase</keyword>
<dbReference type="OrthoDB" id="4062651at2759"/>
<keyword evidence="6" id="KW-0067">ATP-binding</keyword>
<feature type="domain" description="Protein kinase" evidence="10">
    <location>
        <begin position="11"/>
        <end position="353"/>
    </location>
</feature>
<dbReference type="EMBL" id="MU251361">
    <property type="protein sequence ID" value="KAG9239156.1"/>
    <property type="molecule type" value="Genomic_DNA"/>
</dbReference>
<evidence type="ECO:0000313" key="11">
    <source>
        <dbReference type="EMBL" id="KAG9239156.1"/>
    </source>
</evidence>
<dbReference type="PANTHER" id="PTHR43671">
    <property type="entry name" value="SERINE/THREONINE-PROTEIN KINASE NEK"/>
    <property type="match status" value="1"/>
</dbReference>
<name>A0A9P7YT36_9HELO</name>
<dbReference type="Pfam" id="PF00069">
    <property type="entry name" value="Pkinase"/>
    <property type="match status" value="1"/>
</dbReference>
<evidence type="ECO:0000256" key="8">
    <source>
        <dbReference type="ARBA" id="ARBA00048679"/>
    </source>
</evidence>
<dbReference type="GO" id="GO:0004674">
    <property type="term" value="F:protein serine/threonine kinase activity"/>
    <property type="evidence" value="ECO:0007669"/>
    <property type="project" value="UniProtKB-KW"/>
</dbReference>
<evidence type="ECO:0000256" key="1">
    <source>
        <dbReference type="ARBA" id="ARBA00012513"/>
    </source>
</evidence>
<feature type="compositionally biased region" description="Low complexity" evidence="9">
    <location>
        <begin position="60"/>
        <end position="69"/>
    </location>
</feature>
<dbReference type="EC" id="2.7.11.1" evidence="1"/>
<evidence type="ECO:0000259" key="10">
    <source>
        <dbReference type="PROSITE" id="PS50011"/>
    </source>
</evidence>
<dbReference type="SUPFAM" id="SSF56112">
    <property type="entry name" value="Protein kinase-like (PK-like)"/>
    <property type="match status" value="1"/>
</dbReference>
<evidence type="ECO:0000256" key="7">
    <source>
        <dbReference type="ARBA" id="ARBA00047899"/>
    </source>
</evidence>
<feature type="region of interest" description="Disordered" evidence="9">
    <location>
        <begin position="46"/>
        <end position="71"/>
    </location>
</feature>
<feature type="region of interest" description="Disordered" evidence="9">
    <location>
        <begin position="1"/>
        <end position="24"/>
    </location>
</feature>
<dbReference type="PANTHER" id="PTHR43671:SF98">
    <property type="entry name" value="SERINE_THREONINE-PROTEIN KINASE NEK11"/>
    <property type="match status" value="1"/>
</dbReference>
<dbReference type="InterPro" id="IPR000719">
    <property type="entry name" value="Prot_kinase_dom"/>
</dbReference>
<keyword evidence="12" id="KW-1185">Reference proteome</keyword>
<proteinExistence type="predicted"/>
<reference evidence="11" key="1">
    <citation type="journal article" date="2021" name="IMA Fungus">
        <title>Genomic characterization of three marine fungi, including Emericellopsis atlantica sp. nov. with signatures of a generalist lifestyle and marine biomass degradation.</title>
        <authorList>
            <person name="Hagestad O.C."/>
            <person name="Hou L."/>
            <person name="Andersen J.H."/>
            <person name="Hansen E.H."/>
            <person name="Altermark B."/>
            <person name="Li C."/>
            <person name="Kuhnert E."/>
            <person name="Cox R.J."/>
            <person name="Crous P.W."/>
            <person name="Spatafora J.W."/>
            <person name="Lail K."/>
            <person name="Amirebrahimi M."/>
            <person name="Lipzen A."/>
            <person name="Pangilinan J."/>
            <person name="Andreopoulos W."/>
            <person name="Hayes R.D."/>
            <person name="Ng V."/>
            <person name="Grigoriev I.V."/>
            <person name="Jackson S.A."/>
            <person name="Sutton T.D.S."/>
            <person name="Dobson A.D.W."/>
            <person name="Rama T."/>
        </authorList>
    </citation>
    <scope>NUCLEOTIDE SEQUENCE</scope>
    <source>
        <strain evidence="11">TRa018bII</strain>
    </source>
</reference>
<evidence type="ECO:0000256" key="3">
    <source>
        <dbReference type="ARBA" id="ARBA00022679"/>
    </source>
</evidence>
<sequence length="383" mass="43014">MSSGSVFPRYIPRDHSEGGGITSSIQVLRTRDNTAFLASKIPDVRTKDAPLPPVSESDSDSYSSDGESSIAEDEGYKTKLADVIIPTAGVAISHILNHPNLISLVDIVQNSRPGASAGPLSNLTVWEDMNAGCLAYLVPSANFLPSLNDAAAWHALSAPNYNRFSLPESLCWHVLRSISRALLWLHTGYKEDVELNWQKHDEDWHPILIRDVSPEQIWFKRPDGRRGETFGECKLGGFQWAKVTGTGFGEKAETEEVETAGDGKRLYWPPEIYNKTAPWIPATEIWSLGAVIYHMMTGMTPPRQYEHNWQISRMNDKGFSDFLRPIVGDMLKRNPEQRPGGVELLERIEEGWRAWRGNTKEGLEFVDKDDEKWFREDGVYGGV</sequence>
<dbReference type="Gene3D" id="1.10.510.10">
    <property type="entry name" value="Transferase(Phosphotransferase) domain 1"/>
    <property type="match status" value="1"/>
</dbReference>
<comment type="catalytic activity">
    <reaction evidence="7">
        <text>L-threonyl-[protein] + ATP = O-phospho-L-threonyl-[protein] + ADP + H(+)</text>
        <dbReference type="Rhea" id="RHEA:46608"/>
        <dbReference type="Rhea" id="RHEA-COMP:11060"/>
        <dbReference type="Rhea" id="RHEA-COMP:11605"/>
        <dbReference type="ChEBI" id="CHEBI:15378"/>
        <dbReference type="ChEBI" id="CHEBI:30013"/>
        <dbReference type="ChEBI" id="CHEBI:30616"/>
        <dbReference type="ChEBI" id="CHEBI:61977"/>
        <dbReference type="ChEBI" id="CHEBI:456216"/>
        <dbReference type="EC" id="2.7.11.1"/>
    </reaction>
</comment>
<keyword evidence="4" id="KW-0547">Nucleotide-binding</keyword>
<organism evidence="11 12">
    <name type="scientific">Amylocarpus encephaloides</name>
    <dbReference type="NCBI Taxonomy" id="45428"/>
    <lineage>
        <taxon>Eukaryota</taxon>
        <taxon>Fungi</taxon>
        <taxon>Dikarya</taxon>
        <taxon>Ascomycota</taxon>
        <taxon>Pezizomycotina</taxon>
        <taxon>Leotiomycetes</taxon>
        <taxon>Helotiales</taxon>
        <taxon>Helotiales incertae sedis</taxon>
        <taxon>Amylocarpus</taxon>
    </lineage>
</organism>
<comment type="catalytic activity">
    <reaction evidence="8">
        <text>L-seryl-[protein] + ATP = O-phospho-L-seryl-[protein] + ADP + H(+)</text>
        <dbReference type="Rhea" id="RHEA:17989"/>
        <dbReference type="Rhea" id="RHEA-COMP:9863"/>
        <dbReference type="Rhea" id="RHEA-COMP:11604"/>
        <dbReference type="ChEBI" id="CHEBI:15378"/>
        <dbReference type="ChEBI" id="CHEBI:29999"/>
        <dbReference type="ChEBI" id="CHEBI:30616"/>
        <dbReference type="ChEBI" id="CHEBI:83421"/>
        <dbReference type="ChEBI" id="CHEBI:456216"/>
        <dbReference type="EC" id="2.7.11.1"/>
    </reaction>
</comment>
<accession>A0A9P7YT36</accession>
<dbReference type="SMART" id="SM00220">
    <property type="entry name" value="S_TKc"/>
    <property type="match status" value="1"/>
</dbReference>
<dbReference type="InterPro" id="IPR050660">
    <property type="entry name" value="NEK_Ser/Thr_kinase"/>
</dbReference>
<evidence type="ECO:0000256" key="5">
    <source>
        <dbReference type="ARBA" id="ARBA00022777"/>
    </source>
</evidence>
<gene>
    <name evidence="11" type="ORF">BJ875DRAFT_501564</name>
</gene>
<evidence type="ECO:0000256" key="2">
    <source>
        <dbReference type="ARBA" id="ARBA00022527"/>
    </source>
</evidence>
<protein>
    <recommendedName>
        <fullName evidence="1">non-specific serine/threonine protein kinase</fullName>
        <ecNumber evidence="1">2.7.11.1</ecNumber>
    </recommendedName>
</protein>
<comment type="caution">
    <text evidence="11">The sequence shown here is derived from an EMBL/GenBank/DDBJ whole genome shotgun (WGS) entry which is preliminary data.</text>
</comment>